<keyword evidence="1" id="KW-1133">Transmembrane helix</keyword>
<dbReference type="Proteomes" id="UP000647587">
    <property type="component" value="Unassembled WGS sequence"/>
</dbReference>
<evidence type="ECO:0000256" key="1">
    <source>
        <dbReference type="SAM" id="Phobius"/>
    </source>
</evidence>
<accession>A0ABQ2EZE2</accession>
<reference evidence="3" key="1">
    <citation type="journal article" date="2019" name="Int. J. Syst. Evol. Microbiol.">
        <title>The Global Catalogue of Microorganisms (GCM) 10K type strain sequencing project: providing services to taxonomists for standard genome sequencing and annotation.</title>
        <authorList>
            <consortium name="The Broad Institute Genomics Platform"/>
            <consortium name="The Broad Institute Genome Sequencing Center for Infectious Disease"/>
            <person name="Wu L."/>
            <person name="Ma J."/>
        </authorList>
    </citation>
    <scope>NUCLEOTIDE SEQUENCE [LARGE SCALE GENOMIC DNA]</scope>
    <source>
        <strain evidence="3">JCM 30331</strain>
    </source>
</reference>
<sequence>MSPSGPLLAWAVLCLLAAPVLYGVCFVDTALAGHSVSEMDAFPYANADQVRYDLRGLRYWHQGYPLTGPHLGYPLVLSVLAMNTALLWGARSWGAQAGRMWRVSVAALVVTLGAGWPVLALAQEKHNALLRRSPQDRISVQASPAVLHVRQCLKRLRDGPCVDTTLNFPNPTAWGVAGLLLTGLAGLPRQRHDALRGTRQSSDHAGPDV</sequence>
<protein>
    <submittedName>
        <fullName evidence="2">Uncharacterized protein</fullName>
    </submittedName>
</protein>
<evidence type="ECO:0000313" key="3">
    <source>
        <dbReference type="Proteomes" id="UP000647587"/>
    </source>
</evidence>
<keyword evidence="1" id="KW-0812">Transmembrane</keyword>
<evidence type="ECO:0000313" key="2">
    <source>
        <dbReference type="EMBL" id="GGK34758.1"/>
    </source>
</evidence>
<organism evidence="2 3">
    <name type="scientific">Deinococcus malanensis</name>
    <dbReference type="NCBI Taxonomy" id="1706855"/>
    <lineage>
        <taxon>Bacteria</taxon>
        <taxon>Thermotogati</taxon>
        <taxon>Deinococcota</taxon>
        <taxon>Deinococci</taxon>
        <taxon>Deinococcales</taxon>
        <taxon>Deinococcaceae</taxon>
        <taxon>Deinococcus</taxon>
    </lineage>
</organism>
<dbReference type="RefSeq" id="WP_189010383.1">
    <property type="nucleotide sequence ID" value="NZ_BMPP01000014.1"/>
</dbReference>
<comment type="caution">
    <text evidence="2">The sequence shown here is derived from an EMBL/GenBank/DDBJ whole genome shotgun (WGS) entry which is preliminary data.</text>
</comment>
<name>A0ABQ2EZE2_9DEIO</name>
<keyword evidence="3" id="KW-1185">Reference proteome</keyword>
<proteinExistence type="predicted"/>
<gene>
    <name evidence="2" type="ORF">GCM10008955_30900</name>
</gene>
<dbReference type="EMBL" id="BMPP01000014">
    <property type="protein sequence ID" value="GGK34758.1"/>
    <property type="molecule type" value="Genomic_DNA"/>
</dbReference>
<feature type="transmembrane region" description="Helical" evidence="1">
    <location>
        <begin position="71"/>
        <end position="89"/>
    </location>
</feature>
<keyword evidence="1" id="KW-0472">Membrane</keyword>
<feature type="transmembrane region" description="Helical" evidence="1">
    <location>
        <begin position="101"/>
        <end position="122"/>
    </location>
</feature>